<organism evidence="1 2">
    <name type="scientific">Longimicrobium terrae</name>
    <dbReference type="NCBI Taxonomy" id="1639882"/>
    <lineage>
        <taxon>Bacteria</taxon>
        <taxon>Pseudomonadati</taxon>
        <taxon>Gemmatimonadota</taxon>
        <taxon>Longimicrobiia</taxon>
        <taxon>Longimicrobiales</taxon>
        <taxon>Longimicrobiaceae</taxon>
        <taxon>Longimicrobium</taxon>
    </lineage>
</organism>
<dbReference type="Proteomes" id="UP000582837">
    <property type="component" value="Unassembled WGS sequence"/>
</dbReference>
<dbReference type="AlphaFoldDB" id="A0A841H2C3"/>
<dbReference type="RefSeq" id="WP_170034734.1">
    <property type="nucleotide sequence ID" value="NZ_JABDTL010000001.1"/>
</dbReference>
<evidence type="ECO:0000313" key="2">
    <source>
        <dbReference type="Proteomes" id="UP000582837"/>
    </source>
</evidence>
<sequence length="135" mass="13745">MKIAGTMAFALVLGVAGGCSDGPLTPSSSAEATGATPRATALSAYITGPTSVVADGNYTWYANPSGGNGVYTYQWQYQVAGSFGWTNVGTATSYTRRVGHNAPTFHLRLVATSEGTSVTPTIQVVVTGGCDPATC</sequence>
<evidence type="ECO:0000313" key="1">
    <source>
        <dbReference type="EMBL" id="MBB6072122.1"/>
    </source>
</evidence>
<proteinExistence type="predicted"/>
<evidence type="ECO:0008006" key="3">
    <source>
        <dbReference type="Google" id="ProtNLM"/>
    </source>
</evidence>
<name>A0A841H2C3_9BACT</name>
<dbReference type="EMBL" id="JACHIA010000012">
    <property type="protein sequence ID" value="MBB6072122.1"/>
    <property type="molecule type" value="Genomic_DNA"/>
</dbReference>
<dbReference type="PROSITE" id="PS51257">
    <property type="entry name" value="PROKAR_LIPOPROTEIN"/>
    <property type="match status" value="1"/>
</dbReference>
<protein>
    <recommendedName>
        <fullName evidence="3">Fibronectin type-III domain-containing protein</fullName>
    </recommendedName>
</protein>
<comment type="caution">
    <text evidence="1">The sequence shown here is derived from an EMBL/GenBank/DDBJ whole genome shotgun (WGS) entry which is preliminary data.</text>
</comment>
<gene>
    <name evidence="1" type="ORF">HNQ61_003783</name>
</gene>
<reference evidence="1 2" key="1">
    <citation type="submission" date="2020-08" db="EMBL/GenBank/DDBJ databases">
        <title>Genomic Encyclopedia of Type Strains, Phase IV (KMG-IV): sequencing the most valuable type-strain genomes for metagenomic binning, comparative biology and taxonomic classification.</title>
        <authorList>
            <person name="Goeker M."/>
        </authorList>
    </citation>
    <scope>NUCLEOTIDE SEQUENCE [LARGE SCALE GENOMIC DNA]</scope>
    <source>
        <strain evidence="1 2">DSM 29007</strain>
    </source>
</reference>
<keyword evidence="2" id="KW-1185">Reference proteome</keyword>
<accession>A0A841H2C3</accession>